<name>A0A1Q6F471_9BACT</name>
<gene>
    <name evidence="4" type="ORF">BHV66_08195</name>
</gene>
<evidence type="ECO:0000256" key="2">
    <source>
        <dbReference type="ARBA" id="ARBA00023136"/>
    </source>
</evidence>
<sequence length="774" mass="89079">MRHPRLIPVLLLIIITSLATPLQAQIVLKGKITTEKNEPVAFAPVILQQLPDTTRYTEGVITDMAGNYRFGKHRAGRYLLSVRTIGYKTLYDTVLLRKPSIGMTEVVRDYVLSEDVAEIDAVVVTANNTASYFDRTVYTITNEDRKAAVTSLDLTNKIPQIRINRQTNQITASDGSVTVLVNGIASSEQELTTLRPEDVRKIEYYDLPPIKFGLSNGNKVINIITKIREDGIYGSVELNQHLTSPWLNDSFFLQYNRGRHQLAFTANIGYGSWDDQYASDEMEYTLDGVDFRQEEERQSENNFLSPQFSLKYTNQLPGKYVFQARFFPSYDKHSQQTDSRLAFIQDGIGSDRYGVKESESHSFNPTLDLYFWRQFRNRHELMITLRGDYINSVSDTYKNQYALSDDTPVFEDFLNMDGDGYQMNGQALYTKTFDKLTLSFGDYFYYDISKYRIDNTSGYSRETNSILKNYFAGEITGKIGPRFTYRFSLGVTGTRTKTNDNDIWQWVFAPRVDIGYRISPSFMLKAGFVQANMQPGLGQLSEATSFYNQNIIVHGNPELVGGRANQTTFNVVYHNKWLNINVSYSYLYYKNPIDYYYQYEQPYIAYSPINDNWADVHSVHYDLRLSPFKNDLLALKLGGGFSYTKVDSKVLGRVTHFQAPMYYELTFNYKNFSAYYQGAIPCKGLSIPMIYDSELSSAIGVRYKYKDWAFQLSCDNFLTNPESHYHSIENSIVRTQGTSYVKNAWNRVMLKINFRFGKGKQYQEPVRKTVEEGL</sequence>
<evidence type="ECO:0000256" key="3">
    <source>
        <dbReference type="ARBA" id="ARBA00023237"/>
    </source>
</evidence>
<evidence type="ECO:0000313" key="4">
    <source>
        <dbReference type="EMBL" id="OKY93626.1"/>
    </source>
</evidence>
<reference evidence="4 5" key="1">
    <citation type="journal article" date="2016" name="Nat. Biotechnol.">
        <title>Measurement of bacterial replication rates in microbial communities.</title>
        <authorList>
            <person name="Brown C.T."/>
            <person name="Olm M.R."/>
            <person name="Thomas B.C."/>
            <person name="Banfield J.F."/>
        </authorList>
    </citation>
    <scope>NUCLEOTIDE SEQUENCE [LARGE SCALE GENOMIC DNA]</scope>
    <source>
        <strain evidence="4">CAG:67_53_122</strain>
    </source>
</reference>
<dbReference type="RefSeq" id="WP_004329049.1">
    <property type="nucleotide sequence ID" value="NZ_BAAFKT010000008.1"/>
</dbReference>
<proteinExistence type="predicted"/>
<dbReference type="GO" id="GO:0009279">
    <property type="term" value="C:cell outer membrane"/>
    <property type="evidence" value="ECO:0007669"/>
    <property type="project" value="UniProtKB-SubCell"/>
</dbReference>
<comment type="subcellular location">
    <subcellularLocation>
        <location evidence="1">Cell outer membrane</location>
    </subcellularLocation>
</comment>
<accession>A0A1Q6F471</accession>
<dbReference type="Gene3D" id="2.40.170.20">
    <property type="entry name" value="TonB-dependent receptor, beta-barrel domain"/>
    <property type="match status" value="1"/>
</dbReference>
<evidence type="ECO:0000313" key="5">
    <source>
        <dbReference type="Proteomes" id="UP000187417"/>
    </source>
</evidence>
<dbReference type="SUPFAM" id="SSF49464">
    <property type="entry name" value="Carboxypeptidase regulatory domain-like"/>
    <property type="match status" value="1"/>
</dbReference>
<evidence type="ECO:0000256" key="1">
    <source>
        <dbReference type="ARBA" id="ARBA00004442"/>
    </source>
</evidence>
<keyword evidence="2" id="KW-0472">Membrane</keyword>
<dbReference type="SUPFAM" id="SSF56935">
    <property type="entry name" value="Porins"/>
    <property type="match status" value="1"/>
</dbReference>
<dbReference type="GeneID" id="73803312"/>
<dbReference type="Proteomes" id="UP000187417">
    <property type="component" value="Unassembled WGS sequence"/>
</dbReference>
<dbReference type="InterPro" id="IPR008969">
    <property type="entry name" value="CarboxyPept-like_regulatory"/>
</dbReference>
<organism evidence="4 5">
    <name type="scientific">Alistipes putredinis</name>
    <dbReference type="NCBI Taxonomy" id="28117"/>
    <lineage>
        <taxon>Bacteria</taxon>
        <taxon>Pseudomonadati</taxon>
        <taxon>Bacteroidota</taxon>
        <taxon>Bacteroidia</taxon>
        <taxon>Bacteroidales</taxon>
        <taxon>Rikenellaceae</taxon>
        <taxon>Alistipes</taxon>
    </lineage>
</organism>
<comment type="caution">
    <text evidence="4">The sequence shown here is derived from an EMBL/GenBank/DDBJ whole genome shotgun (WGS) entry which is preliminary data.</text>
</comment>
<keyword evidence="3" id="KW-0998">Cell outer membrane</keyword>
<protein>
    <submittedName>
        <fullName evidence="4">Uncharacterized protein</fullName>
    </submittedName>
</protein>
<dbReference type="EMBL" id="MNQH01000033">
    <property type="protein sequence ID" value="OKY93626.1"/>
    <property type="molecule type" value="Genomic_DNA"/>
</dbReference>
<dbReference type="Pfam" id="PF13715">
    <property type="entry name" value="CarbopepD_reg_2"/>
    <property type="match status" value="1"/>
</dbReference>
<dbReference type="InterPro" id="IPR036942">
    <property type="entry name" value="Beta-barrel_TonB_sf"/>
</dbReference>
<dbReference type="AlphaFoldDB" id="A0A1Q6F471"/>
<dbReference type="STRING" id="28117.BHV66_08195"/>